<dbReference type="GO" id="GO:0005794">
    <property type="term" value="C:Golgi apparatus"/>
    <property type="evidence" value="ECO:0007669"/>
    <property type="project" value="TreeGrafter"/>
</dbReference>
<sequence>MRVYPSRLVRLSLISLLFLLCIAIKYNKYLDKVLSGPNSISQLIRNLDFASEHNTKPFQNDWENYSLTALESSRVKPGENGMPFKLSYHDKELSNKTINENGFSVYVSGKIKIDRSIKDIRHPRCKGKLYSSNLPTVSVIIPFYEEHWETLLRTVASVLNRAPSGLIKEVILVDDGSSRKYLKVRLDSHLATAYSGGVVRVIHLEHRGGLIRAKTAGAREATGEVLIFLDSHREAGINWLSPLLDPIAANYKTVVCPFIVVIDADTFKYRAQDEGARGAFDWELYYKRLPRLPEDRYHPEEPFDSPVMAGGLFAISAKWFWELGGYDPGLVIWGGEQYELSFKIWMCGGRMVDAPCSRIGHVYRKY</sequence>
<keyword evidence="4" id="KW-1185">Reference proteome</keyword>
<keyword evidence="1" id="KW-1015">Disulfide bond</keyword>
<proteinExistence type="predicted"/>
<dbReference type="PANTHER" id="PTHR11675">
    <property type="entry name" value="N-ACETYLGALACTOSAMINYLTRANSFERASE"/>
    <property type="match status" value="1"/>
</dbReference>
<evidence type="ECO:0000256" key="2">
    <source>
        <dbReference type="ARBA" id="ARBA00023180"/>
    </source>
</evidence>
<dbReference type="Gene3D" id="3.90.550.10">
    <property type="entry name" value="Spore Coat Polysaccharide Biosynthesis Protein SpsA, Chain A"/>
    <property type="match status" value="1"/>
</dbReference>
<reference evidence="4" key="1">
    <citation type="submission" date="2022-06" db="EMBL/GenBank/DDBJ databases">
        <authorList>
            <person name="Berger JAMES D."/>
            <person name="Berger JAMES D."/>
        </authorList>
    </citation>
    <scope>NUCLEOTIDE SEQUENCE [LARGE SCALE GENOMIC DNA]</scope>
</reference>
<evidence type="ECO:0000259" key="3">
    <source>
        <dbReference type="Pfam" id="PF00535"/>
    </source>
</evidence>
<evidence type="ECO:0000256" key="1">
    <source>
        <dbReference type="ARBA" id="ARBA00023157"/>
    </source>
</evidence>
<protein>
    <recommendedName>
        <fullName evidence="3">Glycosyltransferase 2-like domain-containing protein</fullName>
    </recommendedName>
</protein>
<dbReference type="InterPro" id="IPR001173">
    <property type="entry name" value="Glyco_trans_2-like"/>
</dbReference>
<evidence type="ECO:0000313" key="5">
    <source>
        <dbReference type="WBParaSite" id="SRDH1_2570.1"/>
    </source>
</evidence>
<evidence type="ECO:0000313" key="4">
    <source>
        <dbReference type="Proteomes" id="UP000050792"/>
    </source>
</evidence>
<dbReference type="Pfam" id="PF00535">
    <property type="entry name" value="Glycos_transf_2"/>
    <property type="match status" value="1"/>
</dbReference>
<reference evidence="5" key="2">
    <citation type="submission" date="2023-11" db="UniProtKB">
        <authorList>
            <consortium name="WormBaseParasite"/>
        </authorList>
    </citation>
    <scope>IDENTIFICATION</scope>
</reference>
<organism evidence="4 5">
    <name type="scientific">Schistosoma rodhaini</name>
    <dbReference type="NCBI Taxonomy" id="6188"/>
    <lineage>
        <taxon>Eukaryota</taxon>
        <taxon>Metazoa</taxon>
        <taxon>Spiralia</taxon>
        <taxon>Lophotrochozoa</taxon>
        <taxon>Platyhelminthes</taxon>
        <taxon>Trematoda</taxon>
        <taxon>Digenea</taxon>
        <taxon>Strigeidida</taxon>
        <taxon>Schistosomatoidea</taxon>
        <taxon>Schistosomatidae</taxon>
        <taxon>Schistosoma</taxon>
    </lineage>
</organism>
<name>A0AA85EVU1_9TREM</name>
<dbReference type="SUPFAM" id="SSF53448">
    <property type="entry name" value="Nucleotide-diphospho-sugar transferases"/>
    <property type="match status" value="1"/>
</dbReference>
<dbReference type="Proteomes" id="UP000050792">
    <property type="component" value="Unassembled WGS sequence"/>
</dbReference>
<dbReference type="GO" id="GO:0006493">
    <property type="term" value="P:protein O-linked glycosylation"/>
    <property type="evidence" value="ECO:0007669"/>
    <property type="project" value="TreeGrafter"/>
</dbReference>
<dbReference type="PANTHER" id="PTHR11675:SF134">
    <property type="entry name" value="N-ACETYLGALACTOSAMINYLTRANSFERASE 4-RELATED"/>
    <property type="match status" value="1"/>
</dbReference>
<keyword evidence="2" id="KW-0325">Glycoprotein</keyword>
<dbReference type="WBParaSite" id="SRDH1_2570.1">
    <property type="protein sequence ID" value="SRDH1_2570.1"/>
    <property type="gene ID" value="SRDH1_2570"/>
</dbReference>
<dbReference type="AlphaFoldDB" id="A0AA85EVU1"/>
<feature type="domain" description="Glycosyltransferase 2-like" evidence="3">
    <location>
        <begin position="138"/>
        <end position="323"/>
    </location>
</feature>
<dbReference type="InterPro" id="IPR029044">
    <property type="entry name" value="Nucleotide-diphossugar_trans"/>
</dbReference>
<dbReference type="GO" id="GO:0004653">
    <property type="term" value="F:polypeptide N-acetylgalactosaminyltransferase activity"/>
    <property type="evidence" value="ECO:0007669"/>
    <property type="project" value="TreeGrafter"/>
</dbReference>
<accession>A0AA85EVU1</accession>